<evidence type="ECO:0000313" key="2">
    <source>
        <dbReference type="EMBL" id="KIJ33907.1"/>
    </source>
</evidence>
<proteinExistence type="predicted"/>
<dbReference type="OrthoDB" id="2687684at2759"/>
<dbReference type="EMBL" id="KN837206">
    <property type="protein sequence ID" value="KIJ33907.1"/>
    <property type="molecule type" value="Genomic_DNA"/>
</dbReference>
<keyword evidence="3" id="KW-1185">Reference proteome</keyword>
<evidence type="ECO:0000313" key="3">
    <source>
        <dbReference type="Proteomes" id="UP000054279"/>
    </source>
</evidence>
<dbReference type="AlphaFoldDB" id="A0A0C9UXC9"/>
<evidence type="ECO:0000256" key="1">
    <source>
        <dbReference type="SAM" id="MobiDB-lite"/>
    </source>
</evidence>
<protein>
    <submittedName>
        <fullName evidence="2">Unplaced genomic scaffold SPHSTscaffold_131, whole genome shotgun sequence</fullName>
    </submittedName>
</protein>
<gene>
    <name evidence="2" type="ORF">M422DRAFT_52223</name>
</gene>
<feature type="region of interest" description="Disordered" evidence="1">
    <location>
        <begin position="245"/>
        <end position="282"/>
    </location>
</feature>
<dbReference type="Proteomes" id="UP000054279">
    <property type="component" value="Unassembled WGS sequence"/>
</dbReference>
<organism evidence="2 3">
    <name type="scientific">Sphaerobolus stellatus (strain SS14)</name>
    <dbReference type="NCBI Taxonomy" id="990650"/>
    <lineage>
        <taxon>Eukaryota</taxon>
        <taxon>Fungi</taxon>
        <taxon>Dikarya</taxon>
        <taxon>Basidiomycota</taxon>
        <taxon>Agaricomycotina</taxon>
        <taxon>Agaricomycetes</taxon>
        <taxon>Phallomycetidae</taxon>
        <taxon>Geastrales</taxon>
        <taxon>Sphaerobolaceae</taxon>
        <taxon>Sphaerobolus</taxon>
    </lineage>
</organism>
<accession>A0A0C9UXC9</accession>
<name>A0A0C9UXC9_SPHS4</name>
<feature type="compositionally biased region" description="Polar residues" evidence="1">
    <location>
        <begin position="245"/>
        <end position="279"/>
    </location>
</feature>
<reference evidence="2 3" key="1">
    <citation type="submission" date="2014-06" db="EMBL/GenBank/DDBJ databases">
        <title>Evolutionary Origins and Diversification of the Mycorrhizal Mutualists.</title>
        <authorList>
            <consortium name="DOE Joint Genome Institute"/>
            <consortium name="Mycorrhizal Genomics Consortium"/>
            <person name="Kohler A."/>
            <person name="Kuo A."/>
            <person name="Nagy L.G."/>
            <person name="Floudas D."/>
            <person name="Copeland A."/>
            <person name="Barry K.W."/>
            <person name="Cichocki N."/>
            <person name="Veneault-Fourrey C."/>
            <person name="LaButti K."/>
            <person name="Lindquist E.A."/>
            <person name="Lipzen A."/>
            <person name="Lundell T."/>
            <person name="Morin E."/>
            <person name="Murat C."/>
            <person name="Riley R."/>
            <person name="Ohm R."/>
            <person name="Sun H."/>
            <person name="Tunlid A."/>
            <person name="Henrissat B."/>
            <person name="Grigoriev I.V."/>
            <person name="Hibbett D.S."/>
            <person name="Martin F."/>
        </authorList>
    </citation>
    <scope>NUCLEOTIDE SEQUENCE [LARGE SCALE GENOMIC DNA]</scope>
    <source>
        <strain evidence="2 3">SS14</strain>
    </source>
</reference>
<sequence>MEMNLEDITATNTTTLMMTTTVACPPFNGDGREGEDSKAWFKTFRRETVDWNEEKKKKNFELYLVGDAEKWIKDPKTDSKVSWKALSEAFLKRFPSITDTEESKSMAYERLTACVLKEEELGKSTWDDNRKKDVPNHTAWAYKIVRLAAAYGDTGATTLPFIRSICLPRILNEILENQYDNYGEFAEAVSKIKLAKLRSACEKLKTIEDLKVEVQRLNNTRTPNTWSTPQAARSYSGFITPSPTCRSNMQNTPATPQSLPRTTSYRQASEHQSLASTLSTRHHRPTIHHCFERMHLLHLVATTS</sequence>
<dbReference type="HOGENOM" id="CLU_915767_0_0_1"/>